<protein>
    <submittedName>
        <fullName evidence="3">Oxidoreductase, short-chain dehydrogenase/reductase family protein</fullName>
    </submittedName>
</protein>
<evidence type="ECO:0000313" key="3">
    <source>
        <dbReference type="EMBL" id="EBA06761.1"/>
    </source>
</evidence>
<dbReference type="InterPro" id="IPR002347">
    <property type="entry name" value="SDR_fam"/>
</dbReference>
<evidence type="ECO:0000256" key="2">
    <source>
        <dbReference type="ARBA" id="ARBA00023002"/>
    </source>
</evidence>
<keyword evidence="2" id="KW-0560">Oxidoreductase</keyword>
<evidence type="ECO:0000313" key="4">
    <source>
        <dbReference type="Proteomes" id="UP000005713"/>
    </source>
</evidence>
<proteinExistence type="inferred from homology"/>
<dbReference type="InterPro" id="IPR036291">
    <property type="entry name" value="NAD(P)-bd_dom_sf"/>
</dbReference>
<dbReference type="GO" id="GO:0016491">
    <property type="term" value="F:oxidoreductase activity"/>
    <property type="evidence" value="ECO:0007669"/>
    <property type="project" value="UniProtKB-KW"/>
</dbReference>
<dbReference type="Pfam" id="PF13561">
    <property type="entry name" value="adh_short_C2"/>
    <property type="match status" value="1"/>
</dbReference>
<dbReference type="RefSeq" id="WP_005861979.1">
    <property type="nucleotide sequence ID" value="NZ_AAYA01000013.1"/>
</dbReference>
<comment type="similarity">
    <text evidence="1">Belongs to the short-chain dehydrogenases/reductases (SDR) family.</text>
</comment>
<dbReference type="OrthoDB" id="198783at2"/>
<dbReference type="EMBL" id="AAYA01000013">
    <property type="protein sequence ID" value="EBA06761.1"/>
    <property type="molecule type" value="Genomic_DNA"/>
</dbReference>
<dbReference type="PRINTS" id="PR00081">
    <property type="entry name" value="GDHRDH"/>
</dbReference>
<gene>
    <name evidence="3" type="ORF">SSE37_02700</name>
</gene>
<accession>A3K7Y9</accession>
<dbReference type="NCBIfam" id="NF005559">
    <property type="entry name" value="PRK07231.1"/>
    <property type="match status" value="1"/>
</dbReference>
<evidence type="ECO:0000256" key="1">
    <source>
        <dbReference type="ARBA" id="ARBA00006484"/>
    </source>
</evidence>
<name>A3K7Y9_SAGS3</name>
<organism evidence="3 4">
    <name type="scientific">Sagittula stellata (strain ATCC 700073 / DSM 11524 / E-37)</name>
    <dbReference type="NCBI Taxonomy" id="388399"/>
    <lineage>
        <taxon>Bacteria</taxon>
        <taxon>Pseudomonadati</taxon>
        <taxon>Pseudomonadota</taxon>
        <taxon>Alphaproteobacteria</taxon>
        <taxon>Rhodobacterales</taxon>
        <taxon>Roseobacteraceae</taxon>
        <taxon>Sagittula</taxon>
    </lineage>
</organism>
<dbReference type="PRINTS" id="PR00080">
    <property type="entry name" value="SDRFAMILY"/>
</dbReference>
<dbReference type="Gene3D" id="3.40.50.720">
    <property type="entry name" value="NAD(P)-binding Rossmann-like Domain"/>
    <property type="match status" value="1"/>
</dbReference>
<dbReference type="AlphaFoldDB" id="A3K7Y9"/>
<sequence length="252" mass="26098">MTRDTVHRVALVTGSGRGIGRVIAAALAAEGCHVWCLDLKEDDLKETVGAIRDAGGQAEYRVLDISDRAAVHEGVAAISEEGGRIDILVNNAAWIRYEPLADVEERALDRMLNVGVKGMIWMCQAVEGPMAAAGGGAIVNISSSAGIRATPNSIGYCAVKAAVTGITRQLATDLGARGIRVNGVAPGFIETPAAVKNIGEEGVRKRLAVTPLGRAGQPQDIADLVAYLASDKAAYVTGEVILADGGRANAAM</sequence>
<dbReference type="CDD" id="cd05233">
    <property type="entry name" value="SDR_c"/>
    <property type="match status" value="1"/>
</dbReference>
<dbReference type="SUPFAM" id="SSF51735">
    <property type="entry name" value="NAD(P)-binding Rossmann-fold domains"/>
    <property type="match status" value="1"/>
</dbReference>
<dbReference type="FunFam" id="3.40.50.720:FF:000084">
    <property type="entry name" value="Short-chain dehydrogenase reductase"/>
    <property type="match status" value="1"/>
</dbReference>
<dbReference type="PANTHER" id="PTHR43639:SF1">
    <property type="entry name" value="SHORT-CHAIN DEHYDROGENASE_REDUCTASE FAMILY PROTEIN"/>
    <property type="match status" value="1"/>
</dbReference>
<dbReference type="eggNOG" id="COG1028">
    <property type="taxonomic scope" value="Bacteria"/>
</dbReference>
<dbReference type="Proteomes" id="UP000005713">
    <property type="component" value="Unassembled WGS sequence"/>
</dbReference>
<comment type="caution">
    <text evidence="3">The sequence shown here is derived from an EMBL/GenBank/DDBJ whole genome shotgun (WGS) entry which is preliminary data.</text>
</comment>
<keyword evidence="4" id="KW-1185">Reference proteome</keyword>
<dbReference type="PANTHER" id="PTHR43639">
    <property type="entry name" value="OXIDOREDUCTASE, SHORT-CHAIN DEHYDROGENASE/REDUCTASE FAMILY (AFU_ORTHOLOGUE AFUA_5G02870)"/>
    <property type="match status" value="1"/>
</dbReference>
<reference evidence="3 4" key="1">
    <citation type="submission" date="2006-06" db="EMBL/GenBank/DDBJ databases">
        <authorList>
            <person name="Moran M.A."/>
            <person name="Ferriera S."/>
            <person name="Johnson J."/>
            <person name="Kravitz S."/>
            <person name="Beeson K."/>
            <person name="Sutton G."/>
            <person name="Rogers Y.-H."/>
            <person name="Friedman R."/>
            <person name="Frazier M."/>
            <person name="Venter J.C."/>
        </authorList>
    </citation>
    <scope>NUCLEOTIDE SEQUENCE [LARGE SCALE GENOMIC DNA]</scope>
    <source>
        <strain evidence="3 4">E-37</strain>
    </source>
</reference>